<dbReference type="InterPro" id="IPR001845">
    <property type="entry name" value="HTH_ArsR_DNA-bd_dom"/>
</dbReference>
<keyword evidence="6" id="KW-1185">Reference proteome</keyword>
<dbReference type="Proteomes" id="UP000637423">
    <property type="component" value="Unassembled WGS sequence"/>
</dbReference>
<comment type="caution">
    <text evidence="5">The sequence shown here is derived from an EMBL/GenBank/DDBJ whole genome shotgun (WGS) entry which is preliminary data.</text>
</comment>
<keyword evidence="1" id="KW-0805">Transcription regulation</keyword>
<organism evidence="5 6">
    <name type="scientific">Undibacterium terreum</name>
    <dbReference type="NCBI Taxonomy" id="1224302"/>
    <lineage>
        <taxon>Bacteria</taxon>
        <taxon>Pseudomonadati</taxon>
        <taxon>Pseudomonadota</taxon>
        <taxon>Betaproteobacteria</taxon>
        <taxon>Burkholderiales</taxon>
        <taxon>Oxalobacteraceae</taxon>
        <taxon>Undibacterium</taxon>
    </lineage>
</organism>
<dbReference type="InterPro" id="IPR011991">
    <property type="entry name" value="ArsR-like_HTH"/>
</dbReference>
<keyword evidence="3" id="KW-0804">Transcription</keyword>
<evidence type="ECO:0000256" key="2">
    <source>
        <dbReference type="ARBA" id="ARBA00023125"/>
    </source>
</evidence>
<dbReference type="SMART" id="SM00418">
    <property type="entry name" value="HTH_ARSR"/>
    <property type="match status" value="1"/>
</dbReference>
<evidence type="ECO:0000256" key="3">
    <source>
        <dbReference type="ARBA" id="ARBA00023163"/>
    </source>
</evidence>
<dbReference type="InterPro" id="IPR036388">
    <property type="entry name" value="WH-like_DNA-bd_sf"/>
</dbReference>
<dbReference type="GO" id="GO:0003677">
    <property type="term" value="F:DNA binding"/>
    <property type="evidence" value="ECO:0007669"/>
    <property type="project" value="UniProtKB-KW"/>
</dbReference>
<keyword evidence="2" id="KW-0238">DNA-binding</keyword>
<gene>
    <name evidence="5" type="ORF">GCM10011396_00990</name>
</gene>
<reference evidence="5" key="1">
    <citation type="journal article" date="2014" name="Int. J. Syst. Evol. Microbiol.">
        <title>Complete genome sequence of Corynebacterium casei LMG S-19264T (=DSM 44701T), isolated from a smear-ripened cheese.</title>
        <authorList>
            <consortium name="US DOE Joint Genome Institute (JGI-PGF)"/>
            <person name="Walter F."/>
            <person name="Albersmeier A."/>
            <person name="Kalinowski J."/>
            <person name="Ruckert C."/>
        </authorList>
    </citation>
    <scope>NUCLEOTIDE SEQUENCE</scope>
    <source>
        <strain evidence="5">CGMCC 1.10998</strain>
    </source>
</reference>
<proteinExistence type="predicted"/>
<dbReference type="GO" id="GO:0003700">
    <property type="term" value="F:DNA-binding transcription factor activity"/>
    <property type="evidence" value="ECO:0007669"/>
    <property type="project" value="InterPro"/>
</dbReference>
<dbReference type="AlphaFoldDB" id="A0A916U3K1"/>
<dbReference type="InterPro" id="IPR036390">
    <property type="entry name" value="WH_DNA-bd_sf"/>
</dbReference>
<dbReference type="SUPFAM" id="SSF46785">
    <property type="entry name" value="Winged helix' DNA-binding domain"/>
    <property type="match status" value="1"/>
</dbReference>
<dbReference type="CDD" id="cd00090">
    <property type="entry name" value="HTH_ARSR"/>
    <property type="match status" value="1"/>
</dbReference>
<evidence type="ECO:0000313" key="6">
    <source>
        <dbReference type="Proteomes" id="UP000637423"/>
    </source>
</evidence>
<dbReference type="PANTHER" id="PTHR33154:SF33">
    <property type="entry name" value="TRANSCRIPTIONAL REPRESSOR SDPR"/>
    <property type="match status" value="1"/>
</dbReference>
<dbReference type="EMBL" id="BMED01000001">
    <property type="protein sequence ID" value="GGC57992.1"/>
    <property type="molecule type" value="Genomic_DNA"/>
</dbReference>
<dbReference type="InterPro" id="IPR051081">
    <property type="entry name" value="HTH_MetalResp_TranReg"/>
</dbReference>
<evidence type="ECO:0000259" key="4">
    <source>
        <dbReference type="PROSITE" id="PS50987"/>
    </source>
</evidence>
<dbReference type="PANTHER" id="PTHR33154">
    <property type="entry name" value="TRANSCRIPTIONAL REGULATOR, ARSR FAMILY"/>
    <property type="match status" value="1"/>
</dbReference>
<accession>A0A916U3K1</accession>
<evidence type="ECO:0000256" key="1">
    <source>
        <dbReference type="ARBA" id="ARBA00023015"/>
    </source>
</evidence>
<name>A0A916U3K1_9BURK</name>
<sequence length="144" mass="16405">MALSFFSAGLARNGMWRDCFVRRLSPKINSNARTWSVCLFPFESDIMNIDEIVKALANPARREILAWLKDPKSYFPSPEHPLENGVCAGQINERSGLSQSTTSSHLAALQRAGLISLHRKGKWAFFKRDEKAIRAFLEEMHRQL</sequence>
<dbReference type="PROSITE" id="PS50987">
    <property type="entry name" value="HTH_ARSR_2"/>
    <property type="match status" value="1"/>
</dbReference>
<reference evidence="5" key="2">
    <citation type="submission" date="2020-09" db="EMBL/GenBank/DDBJ databases">
        <authorList>
            <person name="Sun Q."/>
            <person name="Zhou Y."/>
        </authorList>
    </citation>
    <scope>NUCLEOTIDE SEQUENCE</scope>
    <source>
        <strain evidence="5">CGMCC 1.10998</strain>
    </source>
</reference>
<evidence type="ECO:0000313" key="5">
    <source>
        <dbReference type="EMBL" id="GGC57992.1"/>
    </source>
</evidence>
<feature type="domain" description="HTH arsR-type" evidence="4">
    <location>
        <begin position="41"/>
        <end position="144"/>
    </location>
</feature>
<dbReference type="Pfam" id="PF01022">
    <property type="entry name" value="HTH_5"/>
    <property type="match status" value="1"/>
</dbReference>
<protein>
    <recommendedName>
        <fullName evidence="4">HTH arsR-type domain-containing protein</fullName>
    </recommendedName>
</protein>
<dbReference type="Gene3D" id="1.10.10.10">
    <property type="entry name" value="Winged helix-like DNA-binding domain superfamily/Winged helix DNA-binding domain"/>
    <property type="match status" value="1"/>
</dbReference>